<comment type="subcellular location">
    <subcellularLocation>
        <location evidence="1">Cytoplasm</location>
    </subcellularLocation>
</comment>
<evidence type="ECO:0000256" key="6">
    <source>
        <dbReference type="PROSITE-ProRule" id="PRU01131"/>
    </source>
</evidence>
<keyword evidence="3" id="KW-0963">Cytoplasm</keyword>
<gene>
    <name evidence="10" type="primary">LOC104699554</name>
</gene>
<dbReference type="RefSeq" id="XP_010413180.1">
    <property type="nucleotide sequence ID" value="XM_010414878.1"/>
</dbReference>
<dbReference type="Pfam" id="PF04570">
    <property type="entry name" value="zf-FLZ"/>
    <property type="match status" value="1"/>
</dbReference>
<dbReference type="Proteomes" id="UP000694864">
    <property type="component" value="Chromosome 7"/>
</dbReference>
<evidence type="ECO:0000256" key="4">
    <source>
        <dbReference type="ARBA" id="ARBA00022723"/>
    </source>
</evidence>
<dbReference type="PANTHER" id="PTHR33059">
    <property type="entry name" value="FCS-LIKE ZINC FINGER 5"/>
    <property type="match status" value="1"/>
</dbReference>
<evidence type="ECO:0000313" key="9">
    <source>
        <dbReference type="Proteomes" id="UP000694864"/>
    </source>
</evidence>
<evidence type="ECO:0000256" key="3">
    <source>
        <dbReference type="ARBA" id="ARBA00022490"/>
    </source>
</evidence>
<feature type="region of interest" description="Disordered" evidence="7">
    <location>
        <begin position="1"/>
        <end position="31"/>
    </location>
</feature>
<keyword evidence="4" id="KW-0479">Metal-binding</keyword>
<evidence type="ECO:0000256" key="5">
    <source>
        <dbReference type="ARBA" id="ARBA00022771"/>
    </source>
</evidence>
<reference evidence="9" key="1">
    <citation type="journal article" date="2014" name="Nat. Commun.">
        <title>The emerging biofuel crop Camelina sativa retains a highly undifferentiated hexaploid genome structure.</title>
        <authorList>
            <person name="Kagale S."/>
            <person name="Koh C."/>
            <person name="Nixon J."/>
            <person name="Bollina V."/>
            <person name="Clarke W.E."/>
            <person name="Tuteja R."/>
            <person name="Spillane C."/>
            <person name="Robinson S.J."/>
            <person name="Links M.G."/>
            <person name="Clarke C."/>
            <person name="Higgins E.E."/>
            <person name="Huebert T."/>
            <person name="Sharpe A.G."/>
            <person name="Parkin I.A."/>
        </authorList>
    </citation>
    <scope>NUCLEOTIDE SEQUENCE [LARGE SCALE GENOMIC DNA]</scope>
    <source>
        <strain evidence="9">cv. DH55</strain>
    </source>
</reference>
<keyword evidence="5" id="KW-0863">Zinc-finger</keyword>
<dbReference type="GeneID" id="104699554"/>
<protein>
    <submittedName>
        <fullName evidence="10">Uncharacterized protein LOC104699554</fullName>
    </submittedName>
</protein>
<keyword evidence="5" id="KW-0862">Zinc</keyword>
<feature type="domain" description="FLZ-type" evidence="8">
    <location>
        <begin position="51"/>
        <end position="95"/>
    </location>
</feature>
<feature type="compositionally biased region" description="Low complexity" evidence="7">
    <location>
        <begin position="121"/>
        <end position="130"/>
    </location>
</feature>
<evidence type="ECO:0000256" key="7">
    <source>
        <dbReference type="SAM" id="MobiDB-lite"/>
    </source>
</evidence>
<evidence type="ECO:0000256" key="1">
    <source>
        <dbReference type="ARBA" id="ARBA00004496"/>
    </source>
</evidence>
<keyword evidence="9" id="KW-1185">Reference proteome</keyword>
<name>A0ABM0SLW9_CAMSA</name>
<feature type="region of interest" description="Disordered" evidence="7">
    <location>
        <begin position="101"/>
        <end position="130"/>
    </location>
</feature>
<comment type="similarity">
    <text evidence="2">Belongs to the FLZ family.</text>
</comment>
<accession>A0ABM0SLW9</accession>
<dbReference type="PANTHER" id="PTHR33059:SF4">
    <property type="entry name" value="FCS-LIKE ZINC FINGER 5"/>
    <property type="match status" value="1"/>
</dbReference>
<evidence type="ECO:0000313" key="10">
    <source>
        <dbReference type="RefSeq" id="XP_010413180.1"/>
    </source>
</evidence>
<organism evidence="9 10">
    <name type="scientific">Camelina sativa</name>
    <name type="common">False flax</name>
    <name type="synonym">Myagrum sativum</name>
    <dbReference type="NCBI Taxonomy" id="90675"/>
    <lineage>
        <taxon>Eukaryota</taxon>
        <taxon>Viridiplantae</taxon>
        <taxon>Streptophyta</taxon>
        <taxon>Embryophyta</taxon>
        <taxon>Tracheophyta</taxon>
        <taxon>Spermatophyta</taxon>
        <taxon>Magnoliopsida</taxon>
        <taxon>eudicotyledons</taxon>
        <taxon>Gunneridae</taxon>
        <taxon>Pentapetalae</taxon>
        <taxon>rosids</taxon>
        <taxon>malvids</taxon>
        <taxon>Brassicales</taxon>
        <taxon>Brassicaceae</taxon>
        <taxon>Camelineae</taxon>
        <taxon>Camelina</taxon>
    </lineage>
</organism>
<sequence>MTATDLLVPSKRPRAPSFSDKHPGDTHTAALSDWLPDQRDMAAADQVHLSNFLDLCRFCKKSLRPDQDVFMYGYLGAFCSKECRAKQMACDIFMEFPRRKVNPKKGRRTSNDEALDRITASSSSSSRFYI</sequence>
<evidence type="ECO:0000259" key="8">
    <source>
        <dbReference type="PROSITE" id="PS51795"/>
    </source>
</evidence>
<proteinExistence type="inferred from homology"/>
<dbReference type="PROSITE" id="PS51795">
    <property type="entry name" value="ZF_FLZ"/>
    <property type="match status" value="1"/>
</dbReference>
<evidence type="ECO:0000256" key="2">
    <source>
        <dbReference type="ARBA" id="ARBA00009374"/>
    </source>
</evidence>
<reference evidence="10" key="2">
    <citation type="submission" date="2025-08" db="UniProtKB">
        <authorList>
            <consortium name="RefSeq"/>
        </authorList>
    </citation>
    <scope>IDENTIFICATION</scope>
    <source>
        <tissue evidence="10">Leaf</tissue>
    </source>
</reference>
<feature type="zinc finger region" description="FLZ-type" evidence="6">
    <location>
        <begin position="51"/>
        <end position="95"/>
    </location>
</feature>
<dbReference type="InterPro" id="IPR007650">
    <property type="entry name" value="Zf-FLZ_dom"/>
</dbReference>